<organism evidence="2 3">
    <name type="scientific">Porites lobata</name>
    <dbReference type="NCBI Taxonomy" id="104759"/>
    <lineage>
        <taxon>Eukaryota</taxon>
        <taxon>Metazoa</taxon>
        <taxon>Cnidaria</taxon>
        <taxon>Anthozoa</taxon>
        <taxon>Hexacorallia</taxon>
        <taxon>Scleractinia</taxon>
        <taxon>Fungiina</taxon>
        <taxon>Poritidae</taxon>
        <taxon>Porites</taxon>
    </lineage>
</organism>
<proteinExistence type="predicted"/>
<dbReference type="EMBL" id="CALNXK010000127">
    <property type="protein sequence ID" value="CAH3163958.1"/>
    <property type="molecule type" value="Genomic_DNA"/>
</dbReference>
<feature type="compositionally biased region" description="Basic and acidic residues" evidence="1">
    <location>
        <begin position="82"/>
        <end position="99"/>
    </location>
</feature>
<reference evidence="2 3" key="1">
    <citation type="submission" date="2022-05" db="EMBL/GenBank/DDBJ databases">
        <authorList>
            <consortium name="Genoscope - CEA"/>
            <person name="William W."/>
        </authorList>
    </citation>
    <scope>NUCLEOTIDE SEQUENCE [LARGE SCALE GENOMIC DNA]</scope>
</reference>
<feature type="region of interest" description="Disordered" evidence="1">
    <location>
        <begin position="389"/>
        <end position="410"/>
    </location>
</feature>
<keyword evidence="3" id="KW-1185">Reference proteome</keyword>
<protein>
    <submittedName>
        <fullName evidence="2">Uncharacterized protein</fullName>
    </submittedName>
</protein>
<evidence type="ECO:0000313" key="2">
    <source>
        <dbReference type="EMBL" id="CAH3163958.1"/>
    </source>
</evidence>
<comment type="caution">
    <text evidence="2">The sequence shown here is derived from an EMBL/GenBank/DDBJ whole genome shotgun (WGS) entry which is preliminary data.</text>
</comment>
<sequence>MKSLITLTQGTDKYIVIKGLRRTNKGQCQIFGQKIKQNGYLQSSRLWEEVAIRRLTVVGNVIAIRGEVSERPSFFSSAEDDSNYKEQASEYQLPRHEPNDSTPLKAAAAMSGARSEVRDLMRGSTEESDERPNKEVPEERTAAQIRPSSQGVRSKKRHLAIATAIIGQRGYVLFYSFIHIPLRTPTSPYFVLIDNQGPVVSFSEKKKLRTKLESRQEAYASERESFLAKIFVLLVDLAILGCSVPERTIYAVMQEIDCICPILNLHAQPLVKNHSPYQVKQYLEGNSLRSCVLVVDAETVKEAYENVPARGDEYKDLLQTAVEKVANKVIILLCGTPLLEKAEELVYQNLYGTVKENEKGFIAWVKDGRLSVDTDILAQLLNPALATTTGHSTKKCSTPNQCSHGTVCTE</sequence>
<dbReference type="Proteomes" id="UP001159405">
    <property type="component" value="Unassembled WGS sequence"/>
</dbReference>
<name>A0ABN8QG76_9CNID</name>
<evidence type="ECO:0000256" key="1">
    <source>
        <dbReference type="SAM" id="MobiDB-lite"/>
    </source>
</evidence>
<accession>A0ABN8QG76</accession>
<gene>
    <name evidence="2" type="ORF">PLOB_00006065</name>
</gene>
<evidence type="ECO:0000313" key="3">
    <source>
        <dbReference type="Proteomes" id="UP001159405"/>
    </source>
</evidence>
<feature type="compositionally biased region" description="Basic and acidic residues" evidence="1">
    <location>
        <begin position="115"/>
        <end position="141"/>
    </location>
</feature>
<feature type="region of interest" description="Disordered" evidence="1">
    <location>
        <begin position="74"/>
        <end position="149"/>
    </location>
</feature>